<dbReference type="Gene3D" id="3.30.70.270">
    <property type="match status" value="1"/>
</dbReference>
<dbReference type="PANTHER" id="PTHR33054">
    <property type="entry name" value="CCHC-TYPE DOMAIN-CONTAINING PROTEIN"/>
    <property type="match status" value="1"/>
</dbReference>
<dbReference type="Pfam" id="PF24925">
    <property type="entry name" value="DUF7746"/>
    <property type="match status" value="1"/>
</dbReference>
<dbReference type="EMBL" id="JBFOLK010000006">
    <property type="protein sequence ID" value="KAL2505966.1"/>
    <property type="molecule type" value="Genomic_DNA"/>
</dbReference>
<keyword evidence="3" id="KW-0695">RNA-directed DNA polymerase</keyword>
<dbReference type="FunFam" id="3.30.70.270:FF:000003">
    <property type="entry name" value="Transposon Ty3-G Gag-Pol polyprotein"/>
    <property type="match status" value="1"/>
</dbReference>
<dbReference type="InterPro" id="IPR043128">
    <property type="entry name" value="Rev_trsase/Diguanyl_cyclase"/>
</dbReference>
<feature type="domain" description="DUF7746" evidence="2">
    <location>
        <begin position="15"/>
        <end position="88"/>
    </location>
</feature>
<dbReference type="InterPro" id="IPR000477">
    <property type="entry name" value="RT_dom"/>
</dbReference>
<keyword evidence="3" id="KW-0808">Transferase</keyword>
<reference evidence="4" key="1">
    <citation type="submission" date="2024-07" db="EMBL/GenBank/DDBJ databases">
        <title>Two chromosome-level genome assemblies of Korean endemic species Abeliophyllum distichum and Forsythia ovata (Oleaceae).</title>
        <authorList>
            <person name="Jang H."/>
        </authorList>
    </citation>
    <scope>NUCLEOTIDE SEQUENCE [LARGE SCALE GENOMIC DNA]</scope>
</reference>
<dbReference type="InterPro" id="IPR043502">
    <property type="entry name" value="DNA/RNA_pol_sf"/>
</dbReference>
<dbReference type="CDD" id="cd01647">
    <property type="entry name" value="RT_LTR"/>
    <property type="match status" value="1"/>
</dbReference>
<evidence type="ECO:0000313" key="3">
    <source>
        <dbReference type="EMBL" id="KAL2505966.1"/>
    </source>
</evidence>
<keyword evidence="3" id="KW-0548">Nucleotidyltransferase</keyword>
<protein>
    <submittedName>
        <fullName evidence="3">Reverse transcriptase domain</fullName>
    </submittedName>
</protein>
<gene>
    <name evidence="3" type="ORF">Adt_21587</name>
</gene>
<name>A0ABD1SZR8_9LAMI</name>
<comment type="caution">
    <text evidence="3">The sequence shown here is derived from an EMBL/GenBank/DDBJ whole genome shotgun (WGS) entry which is preliminary data.</text>
</comment>
<feature type="domain" description="Reverse transcriptase" evidence="1">
    <location>
        <begin position="235"/>
        <end position="343"/>
    </location>
</feature>
<evidence type="ECO:0000313" key="4">
    <source>
        <dbReference type="Proteomes" id="UP001604336"/>
    </source>
</evidence>
<dbReference type="Proteomes" id="UP001604336">
    <property type="component" value="Unassembled WGS sequence"/>
</dbReference>
<proteinExistence type="predicted"/>
<dbReference type="GO" id="GO:0003964">
    <property type="term" value="F:RNA-directed DNA polymerase activity"/>
    <property type="evidence" value="ECO:0007669"/>
    <property type="project" value="UniProtKB-KW"/>
</dbReference>
<accession>A0ABD1SZR8</accession>
<organism evidence="3 4">
    <name type="scientific">Abeliophyllum distichum</name>
    <dbReference type="NCBI Taxonomy" id="126358"/>
    <lineage>
        <taxon>Eukaryota</taxon>
        <taxon>Viridiplantae</taxon>
        <taxon>Streptophyta</taxon>
        <taxon>Embryophyta</taxon>
        <taxon>Tracheophyta</taxon>
        <taxon>Spermatophyta</taxon>
        <taxon>Magnoliopsida</taxon>
        <taxon>eudicotyledons</taxon>
        <taxon>Gunneridae</taxon>
        <taxon>Pentapetalae</taxon>
        <taxon>asterids</taxon>
        <taxon>lamiids</taxon>
        <taxon>Lamiales</taxon>
        <taxon>Oleaceae</taxon>
        <taxon>Forsythieae</taxon>
        <taxon>Abeliophyllum</taxon>
    </lineage>
</organism>
<dbReference type="Pfam" id="PF00078">
    <property type="entry name" value="RVT_1"/>
    <property type="match status" value="1"/>
</dbReference>
<keyword evidence="4" id="KW-1185">Reference proteome</keyword>
<dbReference type="Pfam" id="PF22909">
    <property type="entry name" value="Caulimovir_coat_dom"/>
    <property type="match status" value="1"/>
</dbReference>
<sequence>MLSEEPNHPHKSFTGLEIASWNIDRMTEQQILQTISEMSTATSAYTARGIHDKTDATNLSCGFTGQLKNWWFNYLTLEERDKVYNAVKIEGDDPSDPTKQDSVLTLFYTRIKHFVGEPTSFMEKSFELLMNLNYPKLQDFKWYKDVFLQKVMVREDCNSAFLKERFIAGLSKLFAEKDRTAIKDEFSMLPYENLTYGQLIGFINKEGLSLCNDLKLKAKLKSDRMEGRKELSSFCFWQIQIDEKDRYKTTFNVPFGQYKWNVMPFGLKNAPSEFQKIMNDIFNPYQNFSIVYIDDVLIYSDSIEQHVKHLQIFLSIVKKNGLAIFEKKIVLCQTRVKFLGHEIFEVQSLLSNEVLSLPQNFQIKSSIKQASKGSLDVLTTSPILSQILDRSVNLFTKGSEKPLQHGQTNIQNPKTIQIPPLSLKPTLQILVMGES</sequence>
<dbReference type="PANTHER" id="PTHR33054:SF9">
    <property type="entry name" value="CCHC-TYPE DOMAIN-CONTAINING PROTEIN"/>
    <property type="match status" value="1"/>
</dbReference>
<evidence type="ECO:0000259" key="1">
    <source>
        <dbReference type="Pfam" id="PF00078"/>
    </source>
</evidence>
<dbReference type="AlphaFoldDB" id="A0ABD1SZR8"/>
<dbReference type="InterPro" id="IPR056648">
    <property type="entry name" value="DUF7746"/>
</dbReference>
<evidence type="ECO:0000259" key="2">
    <source>
        <dbReference type="Pfam" id="PF24925"/>
    </source>
</evidence>
<dbReference type="SUPFAM" id="SSF56672">
    <property type="entry name" value="DNA/RNA polymerases"/>
    <property type="match status" value="1"/>
</dbReference>